<feature type="disulfide bond" description="Interchain" evidence="9">
    <location>
        <position position="67"/>
    </location>
</feature>
<dbReference type="EMBL" id="FNGI01000001">
    <property type="protein sequence ID" value="SDK93416.1"/>
    <property type="molecule type" value="Genomic_DNA"/>
</dbReference>
<evidence type="ECO:0000313" key="10">
    <source>
        <dbReference type="EMBL" id="SDK93416.1"/>
    </source>
</evidence>
<dbReference type="GO" id="GO:0003677">
    <property type="term" value="F:DNA binding"/>
    <property type="evidence" value="ECO:0007669"/>
    <property type="project" value="UniProtKB-UniRule"/>
</dbReference>
<evidence type="ECO:0000256" key="3">
    <source>
        <dbReference type="ARBA" id="ARBA00023015"/>
    </source>
</evidence>
<dbReference type="GO" id="GO:0044780">
    <property type="term" value="P:bacterial-type flagellum assembly"/>
    <property type="evidence" value="ECO:0007669"/>
    <property type="project" value="InterPro"/>
</dbReference>
<dbReference type="NCBIfam" id="NF002783">
    <property type="entry name" value="PRK02909.1-1"/>
    <property type="match status" value="1"/>
</dbReference>
<evidence type="ECO:0000313" key="11">
    <source>
        <dbReference type="Proteomes" id="UP000198654"/>
    </source>
</evidence>
<reference evidence="10 11" key="1">
    <citation type="submission" date="2016-10" db="EMBL/GenBank/DDBJ databases">
        <authorList>
            <person name="de Groot N.N."/>
        </authorList>
    </citation>
    <scope>NUCLEOTIDE SEQUENCE [LARGE SCALE GENOMIC DNA]</scope>
    <source>
        <strain evidence="10 11">DSM 14789</strain>
    </source>
</reference>
<dbReference type="Pfam" id="PF05247">
    <property type="entry name" value="FlhD"/>
    <property type="match status" value="1"/>
</dbReference>
<accession>A0A1G9FYD1</accession>
<dbReference type="InterPro" id="IPR036194">
    <property type="entry name" value="FlhD_sf"/>
</dbReference>
<name>A0A1G9FYD1_9GAMM</name>
<dbReference type="STRING" id="119000.SAMN05661010_00549"/>
<gene>
    <name evidence="9" type="primary">flhD</name>
    <name evidence="10" type="ORF">SAMN05661010_00549</name>
</gene>
<evidence type="ECO:0000256" key="6">
    <source>
        <dbReference type="ARBA" id="ARBA00023159"/>
    </source>
</evidence>
<keyword evidence="3 9" id="KW-0805">Transcription regulation</keyword>
<evidence type="ECO:0000256" key="7">
    <source>
        <dbReference type="ARBA" id="ARBA00023163"/>
    </source>
</evidence>
<keyword evidence="4 9" id="KW-0238">DNA-binding</keyword>
<sequence>MTMHVDSLLGDIQDTNLSYLLLVQRLLNEDRATAMFRLKLTESMADLLASLSVKQLGQLSRTNQLLCRLCFDDPEQLVKLIHDPRDQGLGQTHAALLMASVPTVTQFTATSAGR</sequence>
<dbReference type="InterPro" id="IPR023559">
    <property type="entry name" value="Flagellar_FlhD"/>
</dbReference>
<evidence type="ECO:0000256" key="1">
    <source>
        <dbReference type="ARBA" id="ARBA00022490"/>
    </source>
</evidence>
<dbReference type="AlphaFoldDB" id="A0A1G9FYD1"/>
<keyword evidence="10" id="KW-0969">Cilium</keyword>
<comment type="similarity">
    <text evidence="9">Belongs to the FlhD family.</text>
</comment>
<keyword evidence="11" id="KW-1185">Reference proteome</keyword>
<proteinExistence type="inferred from homology"/>
<keyword evidence="10" id="KW-0282">Flagellum</keyword>
<comment type="function">
    <text evidence="8 9">Functions in complex with FlhC as a master transcriptional regulator that regulates transcription of several flagellar and non-flagellar operons by binding to their promoter region. Activates expression of class 2 flagellar genes, including fliA, which is a flagellum-specific sigma factor that turns on the class 3 genes. Also regulates genes whose products function in a variety of physiological pathways.</text>
</comment>
<comment type="subunit">
    <text evidence="9">Homodimer; disulfide-linked. Forms a heterohexamer composed of two FlhC and four FlhD subunits. Each FlhC binds a FlhD dimer, forming a heterotrimer, and a hexamer assembles by dimerization of two heterotrimers.</text>
</comment>
<keyword evidence="7 9" id="KW-0804">Transcription</keyword>
<keyword evidence="2 9" id="KW-1005">Bacterial flagellum biogenesis</keyword>
<keyword evidence="10" id="KW-0966">Cell projection</keyword>
<dbReference type="GO" id="GO:0005737">
    <property type="term" value="C:cytoplasm"/>
    <property type="evidence" value="ECO:0007669"/>
    <property type="project" value="UniProtKB-SubCell"/>
</dbReference>
<comment type="subcellular location">
    <subcellularLocation>
        <location evidence="9">Cytoplasm</location>
    </subcellularLocation>
</comment>
<evidence type="ECO:0000256" key="4">
    <source>
        <dbReference type="ARBA" id="ARBA00023125"/>
    </source>
</evidence>
<evidence type="ECO:0000256" key="5">
    <source>
        <dbReference type="ARBA" id="ARBA00023157"/>
    </source>
</evidence>
<keyword evidence="1 9" id="KW-0963">Cytoplasm</keyword>
<dbReference type="HAMAP" id="MF_00725">
    <property type="entry name" value="FlhD"/>
    <property type="match status" value="1"/>
</dbReference>
<keyword evidence="5 9" id="KW-1015">Disulfide bond</keyword>
<protein>
    <recommendedName>
        <fullName evidence="9">Flagellar transcriptional regulator FlhD</fullName>
    </recommendedName>
</protein>
<evidence type="ECO:0000256" key="2">
    <source>
        <dbReference type="ARBA" id="ARBA00022795"/>
    </source>
</evidence>
<dbReference type="SUPFAM" id="SSF63592">
    <property type="entry name" value="Flagellar transcriptional activator FlhD"/>
    <property type="match status" value="1"/>
</dbReference>
<dbReference type="GO" id="GO:1902208">
    <property type="term" value="P:regulation of bacterial-type flagellum assembly"/>
    <property type="evidence" value="ECO:0007669"/>
    <property type="project" value="UniProtKB-UniRule"/>
</dbReference>
<dbReference type="GO" id="GO:0045893">
    <property type="term" value="P:positive regulation of DNA-templated transcription"/>
    <property type="evidence" value="ECO:0007669"/>
    <property type="project" value="InterPro"/>
</dbReference>
<organism evidence="10 11">
    <name type="scientific">Modicisalibacter muralis</name>
    <dbReference type="NCBI Taxonomy" id="119000"/>
    <lineage>
        <taxon>Bacteria</taxon>
        <taxon>Pseudomonadati</taxon>
        <taxon>Pseudomonadota</taxon>
        <taxon>Gammaproteobacteria</taxon>
        <taxon>Oceanospirillales</taxon>
        <taxon>Halomonadaceae</taxon>
        <taxon>Modicisalibacter</taxon>
    </lineage>
</organism>
<keyword evidence="6 9" id="KW-0010">Activator</keyword>
<comment type="domain">
    <text evidence="9">The C-terminal region contains a putative helix-turn-helix (HTH) motif, suggesting that this region may bind DNA.</text>
</comment>
<evidence type="ECO:0000256" key="9">
    <source>
        <dbReference type="HAMAP-Rule" id="MF_00725"/>
    </source>
</evidence>
<evidence type="ECO:0000256" key="8">
    <source>
        <dbReference type="ARBA" id="ARBA00025431"/>
    </source>
</evidence>
<dbReference type="Gene3D" id="1.10.4000.10">
    <property type="entry name" value="Flagellar transcriptional activator FlhD"/>
    <property type="match status" value="1"/>
</dbReference>
<dbReference type="Proteomes" id="UP000198654">
    <property type="component" value="Unassembled WGS sequence"/>
</dbReference>